<organism evidence="1 2">
    <name type="scientific">Nepenthes gracilis</name>
    <name type="common">Slender pitcher plant</name>
    <dbReference type="NCBI Taxonomy" id="150966"/>
    <lineage>
        <taxon>Eukaryota</taxon>
        <taxon>Viridiplantae</taxon>
        <taxon>Streptophyta</taxon>
        <taxon>Embryophyta</taxon>
        <taxon>Tracheophyta</taxon>
        <taxon>Spermatophyta</taxon>
        <taxon>Magnoliopsida</taxon>
        <taxon>eudicotyledons</taxon>
        <taxon>Gunneridae</taxon>
        <taxon>Pentapetalae</taxon>
        <taxon>Caryophyllales</taxon>
        <taxon>Nepenthaceae</taxon>
        <taxon>Nepenthes</taxon>
    </lineage>
</organism>
<dbReference type="GO" id="GO:0032183">
    <property type="term" value="F:SUMO binding"/>
    <property type="evidence" value="ECO:0007669"/>
    <property type="project" value="TreeGrafter"/>
</dbReference>
<dbReference type="PANTHER" id="PTHR47094:SF1">
    <property type="entry name" value="RING-TYPE E3 UBIQUITIN TRANSFERASE"/>
    <property type="match status" value="1"/>
</dbReference>
<comment type="caution">
    <text evidence="1">The sequence shown here is derived from an EMBL/GenBank/DDBJ whole genome shotgun (WGS) entry which is preliminary data.</text>
</comment>
<reference evidence="1" key="1">
    <citation type="submission" date="2023-05" db="EMBL/GenBank/DDBJ databases">
        <title>Nepenthes gracilis genome sequencing.</title>
        <authorList>
            <person name="Fukushima K."/>
        </authorList>
    </citation>
    <scope>NUCLEOTIDE SEQUENCE</scope>
    <source>
        <strain evidence="1">SING2019-196</strain>
    </source>
</reference>
<name>A0AAD3Y7Y1_NEPGR</name>
<sequence>MPPCNSVCFAKPRPSGKAACNSVSAIFISDSMSTRVSREAPKAAPRNTQRRKMVLNVDLNVPVVENFGEEGTSSHPPTFQEAEVCQQVTLDVDSIDDDVLFTSPMAFAEAKHNSRRSRGRTIVDIDLEESTKRAGNNRNKRQRVPSNQAIINCESYVNLELSASNMRNGMRAMSPLSPPPKEPTFNCPVCMGPLVEEMSTNLRYPGSRGHKAAFEYSKPSMEVVYFVKRQIMMSLGQILCCHWSLQASITHFCPFI</sequence>
<dbReference type="Proteomes" id="UP001279734">
    <property type="component" value="Unassembled WGS sequence"/>
</dbReference>
<proteinExistence type="predicted"/>
<gene>
    <name evidence="1" type="ORF">Nepgr_032788</name>
</gene>
<dbReference type="GO" id="GO:0033768">
    <property type="term" value="C:SUMO-targeted ubiquitin ligase complex"/>
    <property type="evidence" value="ECO:0007669"/>
    <property type="project" value="TreeGrafter"/>
</dbReference>
<evidence type="ECO:0000313" key="1">
    <source>
        <dbReference type="EMBL" id="GMH30945.1"/>
    </source>
</evidence>
<dbReference type="GO" id="GO:0061630">
    <property type="term" value="F:ubiquitin protein ligase activity"/>
    <property type="evidence" value="ECO:0007669"/>
    <property type="project" value="InterPro"/>
</dbReference>
<keyword evidence="2" id="KW-1185">Reference proteome</keyword>
<dbReference type="AlphaFoldDB" id="A0AAD3Y7Y1"/>
<dbReference type="InterPro" id="IPR049627">
    <property type="entry name" value="SLX8"/>
</dbReference>
<dbReference type="EMBL" id="BSYO01000039">
    <property type="protein sequence ID" value="GMH30945.1"/>
    <property type="molecule type" value="Genomic_DNA"/>
</dbReference>
<accession>A0AAD3Y7Y1</accession>
<protein>
    <submittedName>
        <fullName evidence="1">Uncharacterized protein</fullName>
    </submittedName>
</protein>
<dbReference type="GO" id="GO:0140082">
    <property type="term" value="F:SUMO-ubiquitin ligase activity"/>
    <property type="evidence" value="ECO:0007669"/>
    <property type="project" value="TreeGrafter"/>
</dbReference>
<evidence type="ECO:0000313" key="2">
    <source>
        <dbReference type="Proteomes" id="UP001279734"/>
    </source>
</evidence>
<dbReference type="PANTHER" id="PTHR47094">
    <property type="entry name" value="ELFLESS, ISOFORM B"/>
    <property type="match status" value="1"/>
</dbReference>
<dbReference type="GO" id="GO:0006511">
    <property type="term" value="P:ubiquitin-dependent protein catabolic process"/>
    <property type="evidence" value="ECO:0007669"/>
    <property type="project" value="TreeGrafter"/>
</dbReference>